<evidence type="ECO:0000256" key="2">
    <source>
        <dbReference type="ARBA" id="ARBA00010565"/>
    </source>
</evidence>
<dbReference type="Gene3D" id="1.20.58.1020">
    <property type="match status" value="1"/>
</dbReference>
<feature type="domain" description="DNA replication complex GINS protein PSF2 N-terminal" evidence="7">
    <location>
        <begin position="27"/>
        <end position="89"/>
    </location>
</feature>
<feature type="domain" description="GINS subunit" evidence="6">
    <location>
        <begin position="93"/>
        <end position="196"/>
    </location>
</feature>
<dbReference type="InterPro" id="IPR056784">
    <property type="entry name" value="PSF2_N"/>
</dbReference>
<dbReference type="GO" id="GO:0000727">
    <property type="term" value="P:double-strand break repair via break-induced replication"/>
    <property type="evidence" value="ECO:0007669"/>
    <property type="project" value="TreeGrafter"/>
</dbReference>
<dbReference type="InterPro" id="IPR036224">
    <property type="entry name" value="GINS_bundle-like_dom_sf"/>
</dbReference>
<evidence type="ECO:0000313" key="9">
    <source>
        <dbReference type="Proteomes" id="UP000232323"/>
    </source>
</evidence>
<dbReference type="AlphaFoldDB" id="A0A250WQ92"/>
<dbReference type="STRING" id="1157962.A0A250WQ92"/>
<reference evidence="8 9" key="1">
    <citation type="submission" date="2017-08" db="EMBL/GenBank/DDBJ databases">
        <title>Acidophilic green algal genome provides insights into adaptation to an acidic environment.</title>
        <authorList>
            <person name="Hirooka S."/>
            <person name="Hirose Y."/>
            <person name="Kanesaki Y."/>
            <person name="Higuchi S."/>
            <person name="Fujiwara T."/>
            <person name="Onuma R."/>
            <person name="Era A."/>
            <person name="Ohbayashi R."/>
            <person name="Uzuka A."/>
            <person name="Nozaki H."/>
            <person name="Yoshikawa H."/>
            <person name="Miyagishima S.Y."/>
        </authorList>
    </citation>
    <scope>NUCLEOTIDE SEQUENCE [LARGE SCALE GENOMIC DNA]</scope>
    <source>
        <strain evidence="8 9">NIES-2499</strain>
    </source>
</reference>
<dbReference type="EMBL" id="BEGY01000001">
    <property type="protein sequence ID" value="GAX72832.1"/>
    <property type="molecule type" value="Genomic_DNA"/>
</dbReference>
<keyword evidence="4 5" id="KW-0539">Nucleus</keyword>
<dbReference type="FunFam" id="3.40.5.50:FF:000001">
    <property type="entry name" value="DNA replication complex GINS protein PSF2"/>
    <property type="match status" value="1"/>
</dbReference>
<accession>A0A250WQ92</accession>
<dbReference type="OrthoDB" id="1938138at2759"/>
<evidence type="ECO:0000256" key="5">
    <source>
        <dbReference type="PIRNR" id="PIRNR028998"/>
    </source>
</evidence>
<protein>
    <recommendedName>
        <fullName evidence="5">DNA replication complex GINS protein PSF2</fullName>
    </recommendedName>
</protein>
<comment type="similarity">
    <text evidence="2 5">Belongs to the GINS2/PSF2 family.</text>
</comment>
<keyword evidence="9" id="KW-1185">Reference proteome</keyword>
<evidence type="ECO:0000256" key="4">
    <source>
        <dbReference type="ARBA" id="ARBA00023242"/>
    </source>
</evidence>
<organism evidence="8 9">
    <name type="scientific">Chlamydomonas eustigma</name>
    <dbReference type="NCBI Taxonomy" id="1157962"/>
    <lineage>
        <taxon>Eukaryota</taxon>
        <taxon>Viridiplantae</taxon>
        <taxon>Chlorophyta</taxon>
        <taxon>core chlorophytes</taxon>
        <taxon>Chlorophyceae</taxon>
        <taxon>CS clade</taxon>
        <taxon>Chlamydomonadales</taxon>
        <taxon>Chlamydomonadaceae</taxon>
        <taxon>Chlamydomonas</taxon>
    </lineage>
</organism>
<dbReference type="Pfam" id="PF25005">
    <property type="entry name" value="PSF2_N"/>
    <property type="match status" value="1"/>
</dbReference>
<evidence type="ECO:0000256" key="1">
    <source>
        <dbReference type="ARBA" id="ARBA00004123"/>
    </source>
</evidence>
<proteinExistence type="inferred from homology"/>
<dbReference type="CDD" id="cd21694">
    <property type="entry name" value="GINS_B_Psf2"/>
    <property type="match status" value="1"/>
</dbReference>
<gene>
    <name evidence="8" type="ORF">CEUSTIGMA_g287.t1</name>
</gene>
<dbReference type="PIRSF" id="PIRSF028998">
    <property type="entry name" value="GINS_Psf2_subgr"/>
    <property type="match status" value="1"/>
</dbReference>
<dbReference type="Proteomes" id="UP000232323">
    <property type="component" value="Unassembled WGS sequence"/>
</dbReference>
<dbReference type="InterPro" id="IPR021151">
    <property type="entry name" value="GINS_A"/>
</dbReference>
<comment type="caution">
    <text evidence="8">The sequence shown here is derived from an EMBL/GenBank/DDBJ whole genome shotgun (WGS) entry which is preliminary data.</text>
</comment>
<comment type="subunit">
    <text evidence="5">Component of the GINS complex.</text>
</comment>
<comment type="subcellular location">
    <subcellularLocation>
        <location evidence="1 5">Nucleus</location>
    </subcellularLocation>
</comment>
<dbReference type="SUPFAM" id="SSF160059">
    <property type="entry name" value="PriA/YqbF domain"/>
    <property type="match status" value="1"/>
</dbReference>
<dbReference type="GO" id="GO:0006260">
    <property type="term" value="P:DNA replication"/>
    <property type="evidence" value="ECO:0007669"/>
    <property type="project" value="UniProtKB-KW"/>
</dbReference>
<dbReference type="Gene3D" id="3.40.5.50">
    <property type="match status" value="1"/>
</dbReference>
<dbReference type="Pfam" id="PF05916">
    <property type="entry name" value="Sld5"/>
    <property type="match status" value="1"/>
</dbReference>
<sequence length="227" mass="25555">MASTSGTSLFSYYGSNVSNSGRQLPVTPEELEMFAEQEMITIVPNFSLDRGSVLYCIGDCYGPFQANSQIEVPIWLALTLRKRNKCTIIPPDWLSKDRLTNMLAEEKESVHFFQPLPFYYVEISKLLFQDAVDAFGENYLEVTGLIESIRKVRYHKIESGLRKVTHAVEIKLNNLAAAECNMIRLLLNGTLDHFHQLSKNNKAWEESRLASGNMSMPFSGGLSASGF</sequence>
<evidence type="ECO:0000313" key="8">
    <source>
        <dbReference type="EMBL" id="GAX72832.1"/>
    </source>
</evidence>
<evidence type="ECO:0000259" key="6">
    <source>
        <dbReference type="Pfam" id="PF05916"/>
    </source>
</evidence>
<evidence type="ECO:0000259" key="7">
    <source>
        <dbReference type="Pfam" id="PF25005"/>
    </source>
</evidence>
<dbReference type="PANTHER" id="PTHR12772">
    <property type="entry name" value="DNA REPLICATION COMPLEX GINS PROTEIN PSF2"/>
    <property type="match status" value="1"/>
</dbReference>
<dbReference type="SUPFAM" id="SSF158573">
    <property type="entry name" value="GINS helical bundle-like"/>
    <property type="match status" value="1"/>
</dbReference>
<dbReference type="CDD" id="cd11712">
    <property type="entry name" value="GINS_A_psf2"/>
    <property type="match status" value="1"/>
</dbReference>
<dbReference type="InterPro" id="IPR007257">
    <property type="entry name" value="GINS_Psf2"/>
</dbReference>
<dbReference type="PANTHER" id="PTHR12772:SF0">
    <property type="entry name" value="DNA REPLICATION COMPLEX GINS PROTEIN PSF2"/>
    <property type="match status" value="1"/>
</dbReference>
<evidence type="ECO:0000256" key="3">
    <source>
        <dbReference type="ARBA" id="ARBA00022705"/>
    </source>
</evidence>
<name>A0A250WQ92_9CHLO</name>
<keyword evidence="3 5" id="KW-0235">DNA replication</keyword>
<dbReference type="GO" id="GO:0000811">
    <property type="term" value="C:GINS complex"/>
    <property type="evidence" value="ECO:0007669"/>
    <property type="project" value="TreeGrafter"/>
</dbReference>